<comment type="caution">
    <text evidence="2">The sequence shown here is derived from an EMBL/GenBank/DDBJ whole genome shotgun (WGS) entry which is preliminary data.</text>
</comment>
<feature type="region of interest" description="Disordered" evidence="1">
    <location>
        <begin position="47"/>
        <end position="81"/>
    </location>
</feature>
<protein>
    <submittedName>
        <fullName evidence="2">Uncharacterized protein</fullName>
    </submittedName>
</protein>
<gene>
    <name evidence="2" type="ORF">MGAL_10B009932</name>
</gene>
<keyword evidence="3" id="KW-1185">Reference proteome</keyword>
<dbReference type="AlphaFoldDB" id="A0A8B6H1P5"/>
<dbReference type="EMBL" id="UYJE01009353">
    <property type="protein sequence ID" value="VDI72617.1"/>
    <property type="molecule type" value="Genomic_DNA"/>
</dbReference>
<evidence type="ECO:0000313" key="2">
    <source>
        <dbReference type="EMBL" id="VDI72617.1"/>
    </source>
</evidence>
<reference evidence="2" key="1">
    <citation type="submission" date="2018-11" db="EMBL/GenBank/DDBJ databases">
        <authorList>
            <person name="Alioto T."/>
            <person name="Alioto T."/>
        </authorList>
    </citation>
    <scope>NUCLEOTIDE SEQUENCE</scope>
</reference>
<dbReference type="Proteomes" id="UP000596742">
    <property type="component" value="Unassembled WGS sequence"/>
</dbReference>
<name>A0A8B6H1P5_MYTGA</name>
<evidence type="ECO:0000256" key="1">
    <source>
        <dbReference type="SAM" id="MobiDB-lite"/>
    </source>
</evidence>
<accession>A0A8B6H1P5</accession>
<evidence type="ECO:0000313" key="3">
    <source>
        <dbReference type="Proteomes" id="UP000596742"/>
    </source>
</evidence>
<proteinExistence type="predicted"/>
<organism evidence="2 3">
    <name type="scientific">Mytilus galloprovincialis</name>
    <name type="common">Mediterranean mussel</name>
    <dbReference type="NCBI Taxonomy" id="29158"/>
    <lineage>
        <taxon>Eukaryota</taxon>
        <taxon>Metazoa</taxon>
        <taxon>Spiralia</taxon>
        <taxon>Lophotrochozoa</taxon>
        <taxon>Mollusca</taxon>
        <taxon>Bivalvia</taxon>
        <taxon>Autobranchia</taxon>
        <taxon>Pteriomorphia</taxon>
        <taxon>Mytilida</taxon>
        <taxon>Mytiloidea</taxon>
        <taxon>Mytilidae</taxon>
        <taxon>Mytilinae</taxon>
        <taxon>Mytilus</taxon>
    </lineage>
</organism>
<sequence>MPRGKGERVLPNRAVRRQNQIQLPVNRRLRPKRAEIVRQNIAIPQQPLIPPQQPLIPPQQPLMPPQQPLMPPHQLLPPHQL</sequence>